<accession>A0A1F8HVL2</accession>
<evidence type="ECO:0000313" key="2">
    <source>
        <dbReference type="Proteomes" id="UP000178043"/>
    </source>
</evidence>
<dbReference type="InterPro" id="IPR029044">
    <property type="entry name" value="Nucleotide-diphossugar_trans"/>
</dbReference>
<dbReference type="InterPro" id="IPR003329">
    <property type="entry name" value="Cytidylyl_trans"/>
</dbReference>
<dbReference type="PANTHER" id="PTHR21485">
    <property type="entry name" value="HAD SUPERFAMILY MEMBERS CMAS AND KDSC"/>
    <property type="match status" value="1"/>
</dbReference>
<protein>
    <recommendedName>
        <fullName evidence="3">Acylneuraminate cytidylyltransferase</fullName>
    </recommendedName>
</protein>
<dbReference type="GO" id="GO:0008781">
    <property type="term" value="F:N-acylneuraminate cytidylyltransferase activity"/>
    <property type="evidence" value="ECO:0007669"/>
    <property type="project" value="TreeGrafter"/>
</dbReference>
<comment type="caution">
    <text evidence="1">The sequence shown here is derived from an EMBL/GenBank/DDBJ whole genome shotgun (WGS) entry which is preliminary data.</text>
</comment>
<dbReference type="Gene3D" id="3.90.550.10">
    <property type="entry name" value="Spore Coat Polysaccharide Biosynthesis Protein SpsA, Chain A"/>
    <property type="match status" value="1"/>
</dbReference>
<organism evidence="1 2">
    <name type="scientific">Candidatus Yanofskybacteria bacterium RIFOXYD1_FULL_42_10</name>
    <dbReference type="NCBI Taxonomy" id="1802718"/>
    <lineage>
        <taxon>Bacteria</taxon>
        <taxon>Candidatus Yanofskyibacteriota</taxon>
    </lineage>
</organism>
<dbReference type="Pfam" id="PF02348">
    <property type="entry name" value="CTP_transf_3"/>
    <property type="match status" value="1"/>
</dbReference>
<dbReference type="PANTHER" id="PTHR21485:SF3">
    <property type="entry name" value="N-ACYLNEURAMINATE CYTIDYLYLTRANSFERASE"/>
    <property type="match status" value="1"/>
</dbReference>
<reference evidence="1 2" key="1">
    <citation type="journal article" date="2016" name="Nat. Commun.">
        <title>Thousands of microbial genomes shed light on interconnected biogeochemical processes in an aquifer system.</title>
        <authorList>
            <person name="Anantharaman K."/>
            <person name="Brown C.T."/>
            <person name="Hug L.A."/>
            <person name="Sharon I."/>
            <person name="Castelle C.J."/>
            <person name="Probst A.J."/>
            <person name="Thomas B.C."/>
            <person name="Singh A."/>
            <person name="Wilkins M.J."/>
            <person name="Karaoz U."/>
            <person name="Brodie E.L."/>
            <person name="Williams K.H."/>
            <person name="Hubbard S.S."/>
            <person name="Banfield J.F."/>
        </authorList>
    </citation>
    <scope>NUCLEOTIDE SEQUENCE [LARGE SCALE GENOMIC DNA]</scope>
</reference>
<proteinExistence type="predicted"/>
<dbReference type="Proteomes" id="UP000178043">
    <property type="component" value="Unassembled WGS sequence"/>
</dbReference>
<dbReference type="SUPFAM" id="SSF53448">
    <property type="entry name" value="Nucleotide-diphospho-sugar transferases"/>
    <property type="match status" value="1"/>
</dbReference>
<dbReference type="AlphaFoldDB" id="A0A1F8HVL2"/>
<gene>
    <name evidence="1" type="ORF">A2606_02305</name>
</gene>
<dbReference type="InterPro" id="IPR050793">
    <property type="entry name" value="CMP-NeuNAc_synthase"/>
</dbReference>
<evidence type="ECO:0008006" key="3">
    <source>
        <dbReference type="Google" id="ProtNLM"/>
    </source>
</evidence>
<name>A0A1F8HVL2_9BACT</name>
<evidence type="ECO:0000313" key="1">
    <source>
        <dbReference type="EMBL" id="OGN40966.1"/>
    </source>
</evidence>
<sequence length="230" mass="26086">MKQKQLAFIPARDWPLGKMTKLLAGKPLVWHTLAAAAESNCFSRIVLFTNSHEVALVGESISDEVLVISKPDYLASKQSTVWNNLWYFLNSEQAESMEFDRIAMLLPTSPLRGPRQIQEGLTLLDKSVNSVIGVSKEEYSAETRLVINEEGWLEDVESPEIFDSQNISAAPSNEYYYPNGSLYAAWRTSLRRHASFFKGRVLPYVMDKVSSWRVTSDEDFKLAELLLSTR</sequence>
<dbReference type="EMBL" id="MGLG01000036">
    <property type="protein sequence ID" value="OGN40966.1"/>
    <property type="molecule type" value="Genomic_DNA"/>
</dbReference>